<dbReference type="Pfam" id="PF02104">
    <property type="entry name" value="SURF1"/>
    <property type="match status" value="1"/>
</dbReference>
<evidence type="ECO:0000256" key="6">
    <source>
        <dbReference type="RuleBase" id="RU363076"/>
    </source>
</evidence>
<evidence type="ECO:0000256" key="4">
    <source>
        <dbReference type="ARBA" id="ARBA00022989"/>
    </source>
</evidence>
<gene>
    <name evidence="7" type="ORF">F3W81_10250</name>
</gene>
<keyword evidence="3 6" id="KW-0812">Transmembrane</keyword>
<evidence type="ECO:0000313" key="8">
    <source>
        <dbReference type="Proteomes" id="UP000594118"/>
    </source>
</evidence>
<organism evidence="7 8">
    <name type="scientific">Pseudooceanicola spongiae</name>
    <dbReference type="NCBI Taxonomy" id="2613965"/>
    <lineage>
        <taxon>Bacteria</taxon>
        <taxon>Pseudomonadati</taxon>
        <taxon>Pseudomonadota</taxon>
        <taxon>Alphaproteobacteria</taxon>
        <taxon>Rhodobacterales</taxon>
        <taxon>Paracoccaceae</taxon>
        <taxon>Pseudooceanicola</taxon>
    </lineage>
</organism>
<accession>A0A7L9WN52</accession>
<dbReference type="Proteomes" id="UP000594118">
    <property type="component" value="Chromosome"/>
</dbReference>
<proteinExistence type="inferred from homology"/>
<dbReference type="PANTHER" id="PTHR23427">
    <property type="entry name" value="SURFEIT LOCUS PROTEIN"/>
    <property type="match status" value="1"/>
</dbReference>
<dbReference type="CDD" id="cd06662">
    <property type="entry name" value="SURF1"/>
    <property type="match status" value="1"/>
</dbReference>
<evidence type="ECO:0000313" key="7">
    <source>
        <dbReference type="EMBL" id="QOL81157.1"/>
    </source>
</evidence>
<comment type="subcellular location">
    <subcellularLocation>
        <location evidence="6">Cell membrane</location>
        <topology evidence="6">Multi-pass membrane protein</topology>
    </subcellularLocation>
    <subcellularLocation>
        <location evidence="1">Membrane</location>
    </subcellularLocation>
</comment>
<keyword evidence="6" id="KW-1003">Cell membrane</keyword>
<dbReference type="RefSeq" id="WP_193083479.1">
    <property type="nucleotide sequence ID" value="NZ_CP045201.1"/>
</dbReference>
<sequence>MRARLIGVIVFAVAGFAVLVALGSWQVQRLHWKEALLARIEARIAADPVPLPEDPEPEADKYLAVRLAGQFTGPVLRIQSAQEGYGAGYHLVQGFDTSARRVMIDRGFVPQGAALPEAPEGEVEITGNLLWPDEKDGFTPDPDLTTGLFYARDVPAMSEVLDTAPLLVVRRDAAGQEGALMVAPVGTSSIPNDHEGYAITWFSLAAIWLVMSGGLIYRISKQGKGELA</sequence>
<dbReference type="InterPro" id="IPR045214">
    <property type="entry name" value="Surf1/Surf4"/>
</dbReference>
<dbReference type="PANTHER" id="PTHR23427:SF2">
    <property type="entry name" value="SURFEIT LOCUS PROTEIN 1"/>
    <property type="match status" value="1"/>
</dbReference>
<evidence type="ECO:0000256" key="1">
    <source>
        <dbReference type="ARBA" id="ARBA00004370"/>
    </source>
</evidence>
<dbReference type="GO" id="GO:0005886">
    <property type="term" value="C:plasma membrane"/>
    <property type="evidence" value="ECO:0007669"/>
    <property type="project" value="UniProtKB-SubCell"/>
</dbReference>
<comment type="similarity">
    <text evidence="2 6">Belongs to the SURF1 family.</text>
</comment>
<dbReference type="AlphaFoldDB" id="A0A7L9WN52"/>
<comment type="caution">
    <text evidence="6">Lacks conserved residue(s) required for the propagation of feature annotation.</text>
</comment>
<reference evidence="7 8" key="1">
    <citation type="submission" date="2019-10" db="EMBL/GenBank/DDBJ databases">
        <title>Pseudopuniceibacterium sp. HQ09 islated from Antarctica.</title>
        <authorList>
            <person name="Liao L."/>
            <person name="Su S."/>
            <person name="Chen B."/>
            <person name="Yu Y."/>
        </authorList>
    </citation>
    <scope>NUCLEOTIDE SEQUENCE [LARGE SCALE GENOMIC DNA]</scope>
    <source>
        <strain evidence="7 8">HQ09</strain>
    </source>
</reference>
<feature type="transmembrane region" description="Helical" evidence="6">
    <location>
        <begin position="198"/>
        <end position="217"/>
    </location>
</feature>
<evidence type="ECO:0000256" key="2">
    <source>
        <dbReference type="ARBA" id="ARBA00007165"/>
    </source>
</evidence>
<name>A0A7L9WN52_9RHOB</name>
<dbReference type="PROSITE" id="PS50895">
    <property type="entry name" value="SURF1"/>
    <property type="match status" value="1"/>
</dbReference>
<dbReference type="EMBL" id="CP045201">
    <property type="protein sequence ID" value="QOL81157.1"/>
    <property type="molecule type" value="Genomic_DNA"/>
</dbReference>
<keyword evidence="5 6" id="KW-0472">Membrane</keyword>
<dbReference type="KEGG" id="pshq:F3W81_10250"/>
<keyword evidence="4 6" id="KW-1133">Transmembrane helix</keyword>
<protein>
    <recommendedName>
        <fullName evidence="6">SURF1-like protein</fullName>
    </recommendedName>
</protein>
<keyword evidence="8" id="KW-1185">Reference proteome</keyword>
<evidence type="ECO:0000256" key="5">
    <source>
        <dbReference type="ARBA" id="ARBA00023136"/>
    </source>
</evidence>
<evidence type="ECO:0000256" key="3">
    <source>
        <dbReference type="ARBA" id="ARBA00022692"/>
    </source>
</evidence>
<dbReference type="InterPro" id="IPR002994">
    <property type="entry name" value="Surf1/Shy1"/>
</dbReference>